<evidence type="ECO:0000256" key="1">
    <source>
        <dbReference type="SAM" id="Phobius"/>
    </source>
</evidence>
<reference evidence="2" key="1">
    <citation type="submission" date="2018-05" db="EMBL/GenBank/DDBJ databases">
        <authorList>
            <person name="Lanie J.A."/>
            <person name="Ng W.-L."/>
            <person name="Kazmierczak K.M."/>
            <person name="Andrzejewski T.M."/>
            <person name="Davidsen T.M."/>
            <person name="Wayne K.J."/>
            <person name="Tettelin H."/>
            <person name="Glass J.I."/>
            <person name="Rusch D."/>
            <person name="Podicherti R."/>
            <person name="Tsui H.-C.T."/>
            <person name="Winkler M.E."/>
        </authorList>
    </citation>
    <scope>NUCLEOTIDE SEQUENCE</scope>
</reference>
<name>A0A381X539_9ZZZZ</name>
<proteinExistence type="predicted"/>
<keyword evidence="1" id="KW-1133">Transmembrane helix</keyword>
<feature type="transmembrane region" description="Helical" evidence="1">
    <location>
        <begin position="7"/>
        <end position="27"/>
    </location>
</feature>
<organism evidence="2">
    <name type="scientific">marine metagenome</name>
    <dbReference type="NCBI Taxonomy" id="408172"/>
    <lineage>
        <taxon>unclassified sequences</taxon>
        <taxon>metagenomes</taxon>
        <taxon>ecological metagenomes</taxon>
    </lineage>
</organism>
<protein>
    <submittedName>
        <fullName evidence="2">Uncharacterized protein</fullName>
    </submittedName>
</protein>
<dbReference type="EMBL" id="UINC01013925">
    <property type="protein sequence ID" value="SVA59778.1"/>
    <property type="molecule type" value="Genomic_DNA"/>
</dbReference>
<accession>A0A381X539</accession>
<sequence length="192" mass="20344">MHVAGKVFLGLGVVIMLLGAVMTWSGGSSMDDVGDVDVEGKTVWNGQSGTFYYDDSDEIMVFVKDTVRCDEFSVTIINESGDDAYEADECTSDGSKPSGYEDDPAGWYHMGTFGWDQTRGDFNITASHEIHLLPLWGVLGEEIMEGVGGFLTAAGGVSLVGCGACFALLGGILAAVLNDPKDAMQIQQPPSV</sequence>
<evidence type="ECO:0000313" key="2">
    <source>
        <dbReference type="EMBL" id="SVA59778.1"/>
    </source>
</evidence>
<keyword evidence="1" id="KW-0472">Membrane</keyword>
<dbReference type="AlphaFoldDB" id="A0A381X539"/>
<feature type="transmembrane region" description="Helical" evidence="1">
    <location>
        <begin position="150"/>
        <end position="177"/>
    </location>
</feature>
<gene>
    <name evidence="2" type="ORF">METZ01_LOCUS112632</name>
</gene>
<keyword evidence="1" id="KW-0812">Transmembrane</keyword>